<evidence type="ECO:0000313" key="1">
    <source>
        <dbReference type="EMBL" id="MBB6072512.1"/>
    </source>
</evidence>
<dbReference type="AlphaFoldDB" id="A0A841H3I5"/>
<dbReference type="Proteomes" id="UP000582837">
    <property type="component" value="Unassembled WGS sequence"/>
</dbReference>
<reference evidence="1 2" key="1">
    <citation type="submission" date="2020-08" db="EMBL/GenBank/DDBJ databases">
        <title>Genomic Encyclopedia of Type Strains, Phase IV (KMG-IV): sequencing the most valuable type-strain genomes for metagenomic binning, comparative biology and taxonomic classification.</title>
        <authorList>
            <person name="Goeker M."/>
        </authorList>
    </citation>
    <scope>NUCLEOTIDE SEQUENCE [LARGE SCALE GENOMIC DNA]</scope>
    <source>
        <strain evidence="1 2">DSM 29007</strain>
    </source>
</reference>
<accession>A0A841H3I5</accession>
<proteinExistence type="predicted"/>
<dbReference type="EMBL" id="JACHIA010000015">
    <property type="protein sequence ID" value="MBB6072512.1"/>
    <property type="molecule type" value="Genomic_DNA"/>
</dbReference>
<evidence type="ECO:0000313" key="2">
    <source>
        <dbReference type="Proteomes" id="UP000582837"/>
    </source>
</evidence>
<keyword evidence="1" id="KW-0238">DNA-binding</keyword>
<dbReference type="RefSeq" id="WP_170038213.1">
    <property type="nucleotide sequence ID" value="NZ_JABDTL010000002.1"/>
</dbReference>
<name>A0A841H3I5_9BACT</name>
<dbReference type="GO" id="GO:0003677">
    <property type="term" value="F:DNA binding"/>
    <property type="evidence" value="ECO:0007669"/>
    <property type="project" value="UniProtKB-KW"/>
</dbReference>
<organism evidence="1 2">
    <name type="scientific">Longimicrobium terrae</name>
    <dbReference type="NCBI Taxonomy" id="1639882"/>
    <lineage>
        <taxon>Bacteria</taxon>
        <taxon>Pseudomonadati</taxon>
        <taxon>Gemmatimonadota</taxon>
        <taxon>Longimicrobiia</taxon>
        <taxon>Longimicrobiales</taxon>
        <taxon>Longimicrobiaceae</taxon>
        <taxon>Longimicrobium</taxon>
    </lineage>
</organism>
<gene>
    <name evidence="1" type="ORF">HNQ61_004174</name>
</gene>
<protein>
    <submittedName>
        <fullName evidence="1">Putative translin family RNA/ssDNA-binding protein</fullName>
    </submittedName>
</protein>
<comment type="caution">
    <text evidence="1">The sequence shown here is derived from an EMBL/GenBank/DDBJ whole genome shotgun (WGS) entry which is preliminary data.</text>
</comment>
<sequence>MNTKEPHRHGCSDAVGLLRRARSDYLLEDELARHALEEELSIDVQVAEAVIEVGSDLHEACIPVVRNASAE</sequence>
<keyword evidence="2" id="KW-1185">Reference proteome</keyword>